<evidence type="ECO:0000256" key="6">
    <source>
        <dbReference type="ARBA" id="ARBA00022737"/>
    </source>
</evidence>
<feature type="domain" description="4Fe-4S ferredoxin-type" evidence="12">
    <location>
        <begin position="1"/>
        <end position="30"/>
    </location>
</feature>
<dbReference type="InterPro" id="IPR000813">
    <property type="entry name" value="7Fe_ferredoxin"/>
</dbReference>
<keyword evidence="10 11" id="KW-0003">3Fe-4S</keyword>
<keyword evidence="9 11" id="KW-0411">Iron-sulfur</keyword>
<evidence type="ECO:0000256" key="2">
    <source>
        <dbReference type="ARBA" id="ARBA00001966"/>
    </source>
</evidence>
<keyword evidence="14" id="KW-1185">Reference proteome</keyword>
<dbReference type="EMBL" id="JBHTIF010000006">
    <property type="protein sequence ID" value="MFD0727567.1"/>
    <property type="molecule type" value="Genomic_DNA"/>
</dbReference>
<dbReference type="InterPro" id="IPR054829">
    <property type="entry name" value="FdxA"/>
</dbReference>
<dbReference type="PRINTS" id="PR00354">
    <property type="entry name" value="7FE8SFRDOXIN"/>
</dbReference>
<reference evidence="14" key="1">
    <citation type="journal article" date="2019" name="Int. J. Syst. Evol. Microbiol.">
        <title>The Global Catalogue of Microorganisms (GCM) 10K type strain sequencing project: providing services to taxonomists for standard genome sequencing and annotation.</title>
        <authorList>
            <consortium name="The Broad Institute Genomics Platform"/>
            <consortium name="The Broad Institute Genome Sequencing Center for Infectious Disease"/>
            <person name="Wu L."/>
            <person name="Ma J."/>
        </authorList>
    </citation>
    <scope>NUCLEOTIDE SEQUENCE [LARGE SCALE GENOMIC DNA]</scope>
    <source>
        <strain evidence="14">CCUG 55585</strain>
    </source>
</reference>
<keyword evidence="7 11" id="KW-0249">Electron transport</keyword>
<evidence type="ECO:0000313" key="14">
    <source>
        <dbReference type="Proteomes" id="UP001597110"/>
    </source>
</evidence>
<keyword evidence="6 11" id="KW-0677">Repeat</keyword>
<dbReference type="InterPro" id="IPR017900">
    <property type="entry name" value="4Fe4S_Fe_S_CS"/>
</dbReference>
<dbReference type="RefSeq" id="WP_386826355.1">
    <property type="nucleotide sequence ID" value="NZ_JBHTIF010000006.1"/>
</dbReference>
<dbReference type="InterPro" id="IPR050294">
    <property type="entry name" value="RnfB_subfamily"/>
</dbReference>
<proteinExistence type="predicted"/>
<evidence type="ECO:0000256" key="10">
    <source>
        <dbReference type="ARBA" id="ARBA00023291"/>
    </source>
</evidence>
<evidence type="ECO:0000256" key="8">
    <source>
        <dbReference type="ARBA" id="ARBA00023004"/>
    </source>
</evidence>
<comment type="caution">
    <text evidence="13">The sequence shown here is derived from an EMBL/GenBank/DDBJ whole genome shotgun (WGS) entry which is preliminary data.</text>
</comment>
<dbReference type="Proteomes" id="UP001597110">
    <property type="component" value="Unassembled WGS sequence"/>
</dbReference>
<gene>
    <name evidence="13" type="primary">fdxA</name>
    <name evidence="13" type="ORF">ACFQ0E_18390</name>
</gene>
<evidence type="ECO:0000256" key="1">
    <source>
        <dbReference type="ARBA" id="ARBA00001927"/>
    </source>
</evidence>
<dbReference type="PROSITE" id="PS51379">
    <property type="entry name" value="4FE4S_FER_2"/>
    <property type="match status" value="2"/>
</dbReference>
<evidence type="ECO:0000256" key="7">
    <source>
        <dbReference type="ARBA" id="ARBA00022982"/>
    </source>
</evidence>
<dbReference type="InterPro" id="IPR017896">
    <property type="entry name" value="4Fe4S_Fe-S-bd"/>
</dbReference>
<feature type="domain" description="4Fe-4S ferredoxin-type" evidence="12">
    <location>
        <begin position="31"/>
        <end position="60"/>
    </location>
</feature>
<dbReference type="Gene3D" id="3.30.70.20">
    <property type="match status" value="1"/>
</dbReference>
<sequence>MTYVVTEHCIQCRHTNCVDICPADAFHLGPNFIAINPQECVDCGLCVPECPEEAILPENELDDGNRHFLALNAELAEQWPVILQRIPALPDHEAWRGRSGKLAFLQRDANAPAGEDAVHA</sequence>
<dbReference type="PANTHER" id="PTHR42859:SF2">
    <property type="entry name" value="FERREDOXIN"/>
    <property type="match status" value="1"/>
</dbReference>
<keyword evidence="8 11" id="KW-0408">Iron</keyword>
<evidence type="ECO:0000256" key="4">
    <source>
        <dbReference type="ARBA" id="ARBA00022485"/>
    </source>
</evidence>
<dbReference type="Pfam" id="PF11953">
    <property type="entry name" value="DUF3470"/>
    <property type="match status" value="1"/>
</dbReference>
<dbReference type="PANTHER" id="PTHR42859">
    <property type="entry name" value="OXIDOREDUCTASE"/>
    <property type="match status" value="1"/>
</dbReference>
<evidence type="ECO:0000256" key="5">
    <source>
        <dbReference type="ARBA" id="ARBA00022723"/>
    </source>
</evidence>
<dbReference type="SUPFAM" id="SSF54862">
    <property type="entry name" value="4Fe-4S ferredoxins"/>
    <property type="match status" value="1"/>
</dbReference>
<name>A0ABW2YGU5_9GAMM</name>
<dbReference type="NCBIfam" id="NF045490">
    <property type="entry name" value="FdxA_Protbact"/>
    <property type="match status" value="1"/>
</dbReference>
<protein>
    <recommendedName>
        <fullName evidence="11">Ferredoxin</fullName>
    </recommendedName>
</protein>
<keyword evidence="4 11" id="KW-0004">4Fe-4S</keyword>
<evidence type="ECO:0000256" key="3">
    <source>
        <dbReference type="ARBA" id="ARBA00022448"/>
    </source>
</evidence>
<evidence type="ECO:0000259" key="12">
    <source>
        <dbReference type="PROSITE" id="PS51379"/>
    </source>
</evidence>
<evidence type="ECO:0000313" key="13">
    <source>
        <dbReference type="EMBL" id="MFD0727567.1"/>
    </source>
</evidence>
<dbReference type="InterPro" id="IPR022569">
    <property type="entry name" value="Fd_C"/>
</dbReference>
<evidence type="ECO:0000256" key="11">
    <source>
        <dbReference type="RuleBase" id="RU364098"/>
    </source>
</evidence>
<organism evidence="13 14">
    <name type="scientific">Lysobacter brunescens</name>
    <dbReference type="NCBI Taxonomy" id="262323"/>
    <lineage>
        <taxon>Bacteria</taxon>
        <taxon>Pseudomonadati</taxon>
        <taxon>Pseudomonadota</taxon>
        <taxon>Gammaproteobacteria</taxon>
        <taxon>Lysobacterales</taxon>
        <taxon>Lysobacteraceae</taxon>
        <taxon>Lysobacter</taxon>
    </lineage>
</organism>
<accession>A0ABW2YGU5</accession>
<comment type="cofactor">
    <cofactor evidence="2 11">
        <name>[4Fe-4S] cluster</name>
        <dbReference type="ChEBI" id="CHEBI:49883"/>
    </cofactor>
</comment>
<keyword evidence="5 11" id="KW-0479">Metal-binding</keyword>
<comment type="function">
    <text evidence="11">Ferredoxins are iron-sulfur proteins that transfer electrons in a wide variety of metabolic reactions.</text>
</comment>
<dbReference type="Pfam" id="PF13237">
    <property type="entry name" value="Fer4_10"/>
    <property type="match status" value="1"/>
</dbReference>
<evidence type="ECO:0000256" key="9">
    <source>
        <dbReference type="ARBA" id="ARBA00023014"/>
    </source>
</evidence>
<keyword evidence="3 11" id="KW-0813">Transport</keyword>
<comment type="cofactor">
    <cofactor evidence="1 11">
        <name>[3Fe-4S] cluster</name>
        <dbReference type="ChEBI" id="CHEBI:21137"/>
    </cofactor>
</comment>
<dbReference type="PROSITE" id="PS00198">
    <property type="entry name" value="4FE4S_FER_1"/>
    <property type="match status" value="1"/>
</dbReference>